<evidence type="ECO:0000259" key="1">
    <source>
        <dbReference type="PROSITE" id="PS51447"/>
    </source>
</evidence>
<dbReference type="AlphaFoldDB" id="A0AA44S531"/>
<dbReference type="Proteomes" id="UP000214939">
    <property type="component" value="Unassembled WGS sequence"/>
</dbReference>
<dbReference type="InterPro" id="IPR005121">
    <property type="entry name" value="Fdx_antiC-bd"/>
</dbReference>
<dbReference type="RefSeq" id="WP_146657649.1">
    <property type="nucleotide sequence ID" value="NZ_NNBW01000779.1"/>
</dbReference>
<dbReference type="EMBL" id="NNBW01000779">
    <property type="protein sequence ID" value="OYL15180.1"/>
    <property type="molecule type" value="Genomic_DNA"/>
</dbReference>
<dbReference type="SUPFAM" id="SSF54991">
    <property type="entry name" value="Anticodon-binding domain of PheRS"/>
    <property type="match status" value="1"/>
</dbReference>
<dbReference type="SMART" id="SM00896">
    <property type="entry name" value="FDX-ACB"/>
    <property type="match status" value="1"/>
</dbReference>
<feature type="non-terminal residue" evidence="2">
    <location>
        <position position="1"/>
    </location>
</feature>
<proteinExistence type="predicted"/>
<reference evidence="2 3" key="1">
    <citation type="submission" date="2017-07" db="EMBL/GenBank/DDBJ databases">
        <title>Invasive disease caused simultaneously by more than one serotype of Streptococcus pneumoniae, South Africa.</title>
        <authorList>
            <person name="Ndlangisa K."/>
            <person name="Du Plessis M."/>
            <person name="Von Gottberg A."/>
        </authorList>
    </citation>
    <scope>NUCLEOTIDE SEQUENCE [LARGE SCALE GENOMIC DNA]</scope>
    <source>
        <strain evidence="2 3">8227-15B</strain>
    </source>
</reference>
<accession>A0AA44S531</accession>
<dbReference type="PROSITE" id="PS51447">
    <property type="entry name" value="FDX_ACB"/>
    <property type="match status" value="1"/>
</dbReference>
<dbReference type="Pfam" id="PF03147">
    <property type="entry name" value="FDX-ACB"/>
    <property type="match status" value="1"/>
</dbReference>
<comment type="caution">
    <text evidence="2">The sequence shown here is derived from an EMBL/GenBank/DDBJ whole genome shotgun (WGS) entry which is preliminary data.</text>
</comment>
<dbReference type="InterPro" id="IPR036690">
    <property type="entry name" value="Fdx_antiC-bd_sf"/>
</dbReference>
<name>A0AA44S531_STREE</name>
<protein>
    <recommendedName>
        <fullName evidence="1">FDX-ACB domain-containing protein</fullName>
    </recommendedName>
</protein>
<evidence type="ECO:0000313" key="2">
    <source>
        <dbReference type="EMBL" id="OYL15180.1"/>
    </source>
</evidence>
<gene>
    <name evidence="2" type="ORF">A5N45_14310</name>
</gene>
<dbReference type="Gene3D" id="3.30.70.380">
    <property type="entry name" value="Ferrodoxin-fold anticodon-binding domain"/>
    <property type="match status" value="1"/>
</dbReference>
<evidence type="ECO:0000313" key="3">
    <source>
        <dbReference type="Proteomes" id="UP000214939"/>
    </source>
</evidence>
<organism evidence="2 3">
    <name type="scientific">Streptococcus pneumoniae</name>
    <dbReference type="NCBI Taxonomy" id="1313"/>
    <lineage>
        <taxon>Bacteria</taxon>
        <taxon>Bacillati</taxon>
        <taxon>Bacillota</taxon>
        <taxon>Bacilli</taxon>
        <taxon>Lactobacillales</taxon>
        <taxon>Streptococcaceae</taxon>
        <taxon>Streptococcus</taxon>
    </lineage>
</organism>
<sequence length="52" mass="5584">FTGPQIGEHRKSLTFALRFRAPDRTLTEDDASAARDAAVQSAAERVGAVLRG</sequence>
<feature type="domain" description="FDX-ACB" evidence="1">
    <location>
        <begin position="1"/>
        <end position="51"/>
    </location>
</feature>